<reference evidence="3" key="1">
    <citation type="journal article" date="2014" name="PLoS ONE">
        <title>Transcriptome-Based Identification of ABC Transporters in the Western Tarnished Plant Bug Lygus hesperus.</title>
        <authorList>
            <person name="Hull J.J."/>
            <person name="Chaney K."/>
            <person name="Geib S.M."/>
            <person name="Fabrick J.A."/>
            <person name="Brent C.S."/>
            <person name="Walsh D."/>
            <person name="Lavine L.C."/>
        </authorList>
    </citation>
    <scope>NUCLEOTIDE SEQUENCE</scope>
</reference>
<keyword evidence="1" id="KW-1133">Transmembrane helix</keyword>
<evidence type="ECO:0000313" key="4">
    <source>
        <dbReference type="EMBL" id="JAG14604.1"/>
    </source>
</evidence>
<reference evidence="3" key="2">
    <citation type="submission" date="2014-07" db="EMBL/GenBank/DDBJ databases">
        <authorList>
            <person name="Hull J."/>
        </authorList>
    </citation>
    <scope>NUCLEOTIDE SEQUENCE</scope>
</reference>
<accession>A0A0A9X757</accession>
<dbReference type="EMBL" id="GBRD01002762">
    <property type="protein sequence ID" value="JAG63059.1"/>
    <property type="molecule type" value="Transcribed_RNA"/>
</dbReference>
<feature type="domain" description="SAYSvFN" evidence="2">
    <location>
        <begin position="103"/>
        <end position="172"/>
    </location>
</feature>
<dbReference type="AlphaFoldDB" id="A0A0A9X757"/>
<proteinExistence type="predicted"/>
<feature type="transmembrane region" description="Helical" evidence="1">
    <location>
        <begin position="108"/>
        <end position="134"/>
    </location>
</feature>
<dbReference type="EMBL" id="GBHO01029000">
    <property type="protein sequence ID" value="JAG14604.1"/>
    <property type="molecule type" value="Transcribed_RNA"/>
</dbReference>
<keyword evidence="1" id="KW-0472">Membrane</keyword>
<evidence type="ECO:0000313" key="6">
    <source>
        <dbReference type="EMBL" id="JAG63058.1"/>
    </source>
</evidence>
<sequence>MDAENRLNEFRRERKRKETLYAVKKYISSPLNFLRRRMSAVEAVPEKVETTVECEDEVTNADSLLDAEVDSLLGAVSLVEEEDGAEDDNNLMGLRGITKYLTYFTLWVVPYILLIKVGFGAVYFCVTALLFIYFNTRTRPKLMNEPSAYSVFNQDCAPIEGAVSSEQLEKQLRSGNIFVG</sequence>
<reference evidence="6" key="3">
    <citation type="submission" date="2014-09" db="EMBL/GenBank/DDBJ databases">
        <authorList>
            <person name="Magalhaes I.L.F."/>
            <person name="Oliveira U."/>
            <person name="Santos F.R."/>
            <person name="Vidigal T.H.D.A."/>
            <person name="Brescovit A.D."/>
            <person name="Santos A.J."/>
        </authorList>
    </citation>
    <scope>NUCLEOTIDE SEQUENCE</scope>
</reference>
<protein>
    <submittedName>
        <fullName evidence="3">SAYSvFN domain-containing protein 1</fullName>
    </submittedName>
</protein>
<dbReference type="InterPro" id="IPR019387">
    <property type="entry name" value="SAYSvFN_dom"/>
</dbReference>
<dbReference type="Pfam" id="PF10260">
    <property type="entry name" value="SAYSvFN"/>
    <property type="match status" value="1"/>
</dbReference>
<evidence type="ECO:0000313" key="7">
    <source>
        <dbReference type="EMBL" id="JAQ02601.1"/>
    </source>
</evidence>
<evidence type="ECO:0000256" key="1">
    <source>
        <dbReference type="SAM" id="Phobius"/>
    </source>
</evidence>
<evidence type="ECO:0000313" key="5">
    <source>
        <dbReference type="EMBL" id="JAG14605.1"/>
    </source>
</evidence>
<dbReference type="PANTHER" id="PTHR13527">
    <property type="entry name" value="SAYSVFN DOMAIN-CONTAINING PROTEIN 1"/>
    <property type="match status" value="1"/>
</dbReference>
<evidence type="ECO:0000313" key="3">
    <source>
        <dbReference type="EMBL" id="JAG14603.1"/>
    </source>
</evidence>
<dbReference type="EMBL" id="GBHO01029001">
    <property type="protein sequence ID" value="JAG14603.1"/>
    <property type="molecule type" value="Transcribed_RNA"/>
</dbReference>
<dbReference type="EMBL" id="GBHO01028999">
    <property type="protein sequence ID" value="JAG14605.1"/>
    <property type="molecule type" value="Transcribed_RNA"/>
</dbReference>
<dbReference type="InterPro" id="IPR039159">
    <property type="entry name" value="SAYSD1"/>
</dbReference>
<dbReference type="EMBL" id="GBRD01002763">
    <property type="protein sequence ID" value="JAG63058.1"/>
    <property type="molecule type" value="Transcribed_RNA"/>
</dbReference>
<gene>
    <name evidence="3" type="primary">SAYSD1_0</name>
    <name evidence="7" type="synonym">SAYSD1</name>
    <name evidence="4" type="synonym">SAYSD1_1</name>
    <name evidence="5" type="synonym">SAYSD1_2</name>
    <name evidence="5" type="ORF">CM83_50921</name>
    <name evidence="4" type="ORF">CM83_50922</name>
    <name evidence="3" type="ORF">CM83_50923</name>
    <name evidence="7" type="ORF">g.52446</name>
</gene>
<keyword evidence="1" id="KW-0812">Transmembrane</keyword>
<evidence type="ECO:0000259" key="2">
    <source>
        <dbReference type="Pfam" id="PF10260"/>
    </source>
</evidence>
<dbReference type="PANTHER" id="PTHR13527:SF0">
    <property type="entry name" value="SAYSVFN DOMAIN-CONTAINING PROTEIN 1"/>
    <property type="match status" value="1"/>
</dbReference>
<organism evidence="3">
    <name type="scientific">Lygus hesperus</name>
    <name type="common">Western plant bug</name>
    <dbReference type="NCBI Taxonomy" id="30085"/>
    <lineage>
        <taxon>Eukaryota</taxon>
        <taxon>Metazoa</taxon>
        <taxon>Ecdysozoa</taxon>
        <taxon>Arthropoda</taxon>
        <taxon>Hexapoda</taxon>
        <taxon>Insecta</taxon>
        <taxon>Pterygota</taxon>
        <taxon>Neoptera</taxon>
        <taxon>Paraneoptera</taxon>
        <taxon>Hemiptera</taxon>
        <taxon>Heteroptera</taxon>
        <taxon>Panheteroptera</taxon>
        <taxon>Cimicomorpha</taxon>
        <taxon>Miridae</taxon>
        <taxon>Mirini</taxon>
        <taxon>Lygus</taxon>
    </lineage>
</organism>
<reference evidence="7" key="4">
    <citation type="journal article" date="2016" name="Gigascience">
        <title>De novo construction of an expanded transcriptome assembly for the western tarnished plant bug, Lygus hesperus.</title>
        <authorList>
            <person name="Tassone E.E."/>
            <person name="Geib S.M."/>
            <person name="Hall B."/>
            <person name="Fabrick J.A."/>
            <person name="Brent C.S."/>
            <person name="Hull J.J."/>
        </authorList>
    </citation>
    <scope>NUCLEOTIDE SEQUENCE</scope>
</reference>
<dbReference type="EMBL" id="GDHC01016028">
    <property type="protein sequence ID" value="JAQ02601.1"/>
    <property type="molecule type" value="Transcribed_RNA"/>
</dbReference>
<name>A0A0A9X757_LYGHE</name>